<dbReference type="InterPro" id="IPR024983">
    <property type="entry name" value="CHAT_dom"/>
</dbReference>
<dbReference type="STRING" id="70996.SE18_16025"/>
<evidence type="ECO:0000313" key="3">
    <source>
        <dbReference type="Proteomes" id="UP000050277"/>
    </source>
</evidence>
<dbReference type="Pfam" id="PF12770">
    <property type="entry name" value="CHAT"/>
    <property type="match status" value="1"/>
</dbReference>
<dbReference type="AlphaFoldDB" id="A0A0P6Y8A0"/>
<keyword evidence="3" id="KW-1185">Reference proteome</keyword>
<feature type="domain" description="CHAT" evidence="1">
    <location>
        <begin position="903"/>
        <end position="1251"/>
    </location>
</feature>
<proteinExistence type="predicted"/>
<dbReference type="Proteomes" id="UP000050277">
    <property type="component" value="Unassembled WGS sequence"/>
</dbReference>
<comment type="caution">
    <text evidence="2">The sequence shown here is derived from an EMBL/GenBank/DDBJ whole genome shotgun (WGS) entry which is preliminary data.</text>
</comment>
<dbReference type="InterPro" id="IPR011990">
    <property type="entry name" value="TPR-like_helical_dom_sf"/>
</dbReference>
<name>A0A0P6Y8A0_9CHLR</name>
<gene>
    <name evidence="2" type="ORF">SE18_16025</name>
</gene>
<evidence type="ECO:0000313" key="2">
    <source>
        <dbReference type="EMBL" id="KPL85199.1"/>
    </source>
</evidence>
<dbReference type="PANTHER" id="PTHR10098">
    <property type="entry name" value="RAPSYN-RELATED"/>
    <property type="match status" value="1"/>
</dbReference>
<organism evidence="2 3">
    <name type="scientific">Herpetosiphon geysericola</name>
    <dbReference type="NCBI Taxonomy" id="70996"/>
    <lineage>
        <taxon>Bacteria</taxon>
        <taxon>Bacillati</taxon>
        <taxon>Chloroflexota</taxon>
        <taxon>Chloroflexia</taxon>
        <taxon>Herpetosiphonales</taxon>
        <taxon>Herpetosiphonaceae</taxon>
        <taxon>Herpetosiphon</taxon>
    </lineage>
</organism>
<dbReference type="PANTHER" id="PTHR10098:SF108">
    <property type="entry name" value="TETRATRICOPEPTIDE REPEAT PROTEIN 28"/>
    <property type="match status" value="1"/>
</dbReference>
<reference evidence="2 3" key="1">
    <citation type="submission" date="2015-07" db="EMBL/GenBank/DDBJ databases">
        <title>Whole genome sequence of Herpetosiphon geysericola DSM 7119.</title>
        <authorList>
            <person name="Hemp J."/>
            <person name="Ward L.M."/>
            <person name="Pace L.A."/>
            <person name="Fischer W.W."/>
        </authorList>
    </citation>
    <scope>NUCLEOTIDE SEQUENCE [LARGE SCALE GENOMIC DNA]</scope>
    <source>
        <strain evidence="2 3">DSM 7119</strain>
    </source>
</reference>
<sequence>MLPTSRLEAGMTTVWLNEWLAKQRLTAQYQQGEALYQALQLVVFDWIPAVFAGLQQQAEVNCWPDQGFNQHINVSAKQLALWHGNVQLYCELNQQQTNLPLQLPSLWQANHPILSAKQIQAIRSFCSSVSNDSRSASWTICVADEAELYSCELHAHALFGAIAALWQPIIQALASNNELEAAISLILLQRQLADYAGIIETFNRARAAHPQAGHELVPWLDNQLKPALIDDLRAMLEAVLLAYQLQNTPDRALLQALQQAIMALTPAEFEPDDSDIAPSPQRGLPLPAVNLPMPNILRFATSPTQTLNELKLVWQALLAGLVVDAEVGKRQQAVLQYWLAWTEQQLFLPTQAQQLLSQIPDCPAPLGLLLEALRGELAFGLGQPEFAQHCFSSSIAASQALLDKQFFASHMSQNRAFVGLLAQWQGNSLMMLGDYAAAERCYASIANLLAADDHEGQCLAAINRGNIAFVRNNLLDHRGYISYDKTEQVLLRGDQPPEAWLGLKYSKHRHALAQAEQAYAEALALAEQAPNLASYRSLILANQANIAWLQANLVREAGWFSPDLAGSLHDLGTADQLYQQALQLFQKALATLNQTTADRMLQAVLFANISEVQLLLGQPAVALSTAQNCLQALGLSELKPQAALKQAQMRGILIPEAGWRVWLTLARAHEALKDLPKAQQAYANACELVQLLRDNVQQSDWQMAALQDKFQVFECAMHFHFKHSTDRSLLLHLSESLRAHGFEQLLEANQIERERELSSELKQQRAALAAAIAARSMAIRLALQQPANADLVALLADQQAAFGAWQALQSSIAQALHNQDKSLNPQLVTWSSLQFALAQRPNTVILSFTIGSEWSYLLYADSQQLQAFELACRAKIEYAVARLIWYVQRGAARWPEFVRANREVVQLLFAPLWAAGLKEQLRGKQLIIIPDGILYYLPFDLLFFDDPLDANQQPLEPATYRQTAPDQATPEQICHDLLPFYWLNHASISSAQSISLWLQLQQQTTQQAEHVALGIYNINYQTNVPSVYPGHVYAQELMLSYSDLSQTSVLSNVLAELAQHGPIMYLTAWQADHTPAQAEFQSNEANFKRILNEQAIRYIIFAGHGVFNDKYPQFSGLVFNLAAPDGSSDHSGQDGFLAIHDLFELELPQTELIFLAACQAGLGLISRGEGINSLTRALMYRGSPTIIASLWSVDVLATMDLVTAYFGLLSQQPNADKAAILTKAKQQVIAQPKKPHLAHPFYWAAFIPIGKR</sequence>
<dbReference type="Gene3D" id="1.25.40.10">
    <property type="entry name" value="Tetratricopeptide repeat domain"/>
    <property type="match status" value="1"/>
</dbReference>
<dbReference type="EMBL" id="LGKP01000025">
    <property type="protein sequence ID" value="KPL85199.1"/>
    <property type="molecule type" value="Genomic_DNA"/>
</dbReference>
<evidence type="ECO:0000259" key="1">
    <source>
        <dbReference type="Pfam" id="PF12770"/>
    </source>
</evidence>
<dbReference type="SUPFAM" id="SSF48452">
    <property type="entry name" value="TPR-like"/>
    <property type="match status" value="1"/>
</dbReference>
<protein>
    <recommendedName>
        <fullName evidence="1">CHAT domain-containing protein</fullName>
    </recommendedName>
</protein>
<accession>A0A0P6Y8A0</accession>